<keyword evidence="3" id="KW-1185">Reference proteome</keyword>
<dbReference type="Pfam" id="PF02190">
    <property type="entry name" value="LON_substr_bdg"/>
    <property type="match status" value="1"/>
</dbReference>
<reference evidence="2 3" key="1">
    <citation type="submission" date="2019-03" db="EMBL/GenBank/DDBJ databases">
        <title>Freshwater and sediment microbial communities from various areas in North America, analyzing microbe dynamics in response to fracking.</title>
        <authorList>
            <person name="Lamendella R."/>
        </authorList>
    </citation>
    <scope>NUCLEOTIDE SEQUENCE [LARGE SCALE GENOMIC DNA]</scope>
    <source>
        <strain evidence="2 3">175.2</strain>
    </source>
</reference>
<comment type="caution">
    <text evidence="2">The sequence shown here is derived from an EMBL/GenBank/DDBJ whole genome shotgun (WGS) entry which is preliminary data.</text>
</comment>
<dbReference type="Gene3D" id="2.30.130.40">
    <property type="entry name" value="LON domain-like"/>
    <property type="match status" value="1"/>
</dbReference>
<accession>A0A4R3NYB5</accession>
<protein>
    <recommendedName>
        <fullName evidence="1">Lon N-terminal domain-containing protein</fullName>
    </recommendedName>
</protein>
<dbReference type="AlphaFoldDB" id="A0A4R3NYB5"/>
<sequence length="221" mass="24564">MQVGNARYIRRQDLPEIVPVFPLTGGLLLPQGQLPLNIFEPRYLSMFDLALSGNRLIGMVQPSHHDETLNVSEITPLSNIGCIGRITSFSETGDGRYLVALTGVCRMRLISEQRTTRPFRSFEINPFLGDLRDEGQDEGVDRTALLKAFRDYLDAEGLETEWEHIEQASNLALVNALSMMAPFGPAEKQALLEAPDLKSRAEMFIAMIEFALAGDPGDNLQ</sequence>
<dbReference type="PANTHER" id="PTHR46732:SF8">
    <property type="entry name" value="ATP-DEPENDENT PROTEASE LA (LON) DOMAIN PROTEIN"/>
    <property type="match status" value="1"/>
</dbReference>
<dbReference type="SMART" id="SM00464">
    <property type="entry name" value="LON"/>
    <property type="match status" value="1"/>
</dbReference>
<dbReference type="Proteomes" id="UP000295097">
    <property type="component" value="Unassembled WGS sequence"/>
</dbReference>
<evidence type="ECO:0000313" key="3">
    <source>
        <dbReference type="Proteomes" id="UP000295097"/>
    </source>
</evidence>
<organism evidence="2 3">
    <name type="scientific">Martelella mediterranea</name>
    <dbReference type="NCBI Taxonomy" id="293089"/>
    <lineage>
        <taxon>Bacteria</taxon>
        <taxon>Pseudomonadati</taxon>
        <taxon>Pseudomonadota</taxon>
        <taxon>Alphaproteobacteria</taxon>
        <taxon>Hyphomicrobiales</taxon>
        <taxon>Aurantimonadaceae</taxon>
        <taxon>Martelella</taxon>
    </lineage>
</organism>
<gene>
    <name evidence="2" type="ORF">EDC90_101120</name>
</gene>
<dbReference type="EMBL" id="SMAR01000011">
    <property type="protein sequence ID" value="TCT39837.1"/>
    <property type="molecule type" value="Genomic_DNA"/>
</dbReference>
<proteinExistence type="predicted"/>
<dbReference type="PANTHER" id="PTHR46732">
    <property type="entry name" value="ATP-DEPENDENT PROTEASE LA (LON) DOMAIN PROTEIN"/>
    <property type="match status" value="1"/>
</dbReference>
<evidence type="ECO:0000313" key="2">
    <source>
        <dbReference type="EMBL" id="TCT39837.1"/>
    </source>
</evidence>
<dbReference type="OrthoDB" id="9806457at2"/>
<dbReference type="InterPro" id="IPR046336">
    <property type="entry name" value="Lon_prtase_N_sf"/>
</dbReference>
<dbReference type="InterPro" id="IPR003111">
    <property type="entry name" value="Lon_prtase_N"/>
</dbReference>
<feature type="domain" description="Lon N-terminal" evidence="1">
    <location>
        <begin position="18"/>
        <end position="212"/>
    </location>
</feature>
<dbReference type="RefSeq" id="WP_132310751.1">
    <property type="nucleotide sequence ID" value="NZ_SMAR01000011.1"/>
</dbReference>
<dbReference type="SUPFAM" id="SSF88697">
    <property type="entry name" value="PUA domain-like"/>
    <property type="match status" value="1"/>
</dbReference>
<dbReference type="PROSITE" id="PS51787">
    <property type="entry name" value="LON_N"/>
    <property type="match status" value="1"/>
</dbReference>
<evidence type="ECO:0000259" key="1">
    <source>
        <dbReference type="PROSITE" id="PS51787"/>
    </source>
</evidence>
<name>A0A4R3NYB5_9HYPH</name>
<dbReference type="InterPro" id="IPR015947">
    <property type="entry name" value="PUA-like_sf"/>
</dbReference>